<name>A0A1T5NKB8_9BACT</name>
<dbReference type="AlphaFoldDB" id="A0A1T5NKB8"/>
<dbReference type="Proteomes" id="UP000190166">
    <property type="component" value="Unassembled WGS sequence"/>
</dbReference>
<sequence>MIKKLIFYIGLILLGISCKIPTGGRDKSLMRQVYQNQRSYYDVKISDKENYISIINFGSKGREELYKKNRIQLSELQDCIVLEGFNPGWGNYCGLLISNKGSYVYGNKTTGKWDMALINIDSDDIEKKAGITRDVIDRVRLWDTLYINKITKASS</sequence>
<dbReference type="STRING" id="393003.SAMN05660461_1880"/>
<gene>
    <name evidence="1" type="ORF">SAMN05660461_1880</name>
</gene>
<dbReference type="EMBL" id="FUZZ01000001">
    <property type="protein sequence ID" value="SKD00598.1"/>
    <property type="molecule type" value="Genomic_DNA"/>
</dbReference>
<reference evidence="1 2" key="1">
    <citation type="submission" date="2017-02" db="EMBL/GenBank/DDBJ databases">
        <authorList>
            <person name="Peterson S.W."/>
        </authorList>
    </citation>
    <scope>NUCLEOTIDE SEQUENCE [LARGE SCALE GENOMIC DNA]</scope>
    <source>
        <strain evidence="1 2">DSM 18108</strain>
    </source>
</reference>
<accession>A0A1T5NKB8</accession>
<proteinExistence type="predicted"/>
<evidence type="ECO:0000313" key="2">
    <source>
        <dbReference type="Proteomes" id="UP000190166"/>
    </source>
</evidence>
<protein>
    <submittedName>
        <fullName evidence="1">Uncharacterized protein</fullName>
    </submittedName>
</protein>
<keyword evidence="2" id="KW-1185">Reference proteome</keyword>
<dbReference type="PROSITE" id="PS51257">
    <property type="entry name" value="PROKAR_LIPOPROTEIN"/>
    <property type="match status" value="1"/>
</dbReference>
<organism evidence="1 2">
    <name type="scientific">Chitinophaga ginsengisegetis</name>
    <dbReference type="NCBI Taxonomy" id="393003"/>
    <lineage>
        <taxon>Bacteria</taxon>
        <taxon>Pseudomonadati</taxon>
        <taxon>Bacteroidota</taxon>
        <taxon>Chitinophagia</taxon>
        <taxon>Chitinophagales</taxon>
        <taxon>Chitinophagaceae</taxon>
        <taxon>Chitinophaga</taxon>
    </lineage>
</organism>
<evidence type="ECO:0000313" key="1">
    <source>
        <dbReference type="EMBL" id="SKD00598.1"/>
    </source>
</evidence>
<dbReference type="RefSeq" id="WP_143313533.1">
    <property type="nucleotide sequence ID" value="NZ_FUZZ01000001.1"/>
</dbReference>